<accession>X1UAL9</accession>
<dbReference type="GO" id="GO:0006313">
    <property type="term" value="P:DNA transposition"/>
    <property type="evidence" value="ECO:0007669"/>
    <property type="project" value="InterPro"/>
</dbReference>
<dbReference type="GO" id="GO:0003677">
    <property type="term" value="F:DNA binding"/>
    <property type="evidence" value="ECO:0007669"/>
    <property type="project" value="InterPro"/>
</dbReference>
<dbReference type="EMBL" id="BARW01019910">
    <property type="protein sequence ID" value="GAJ00642.1"/>
    <property type="molecule type" value="Genomic_DNA"/>
</dbReference>
<feature type="non-terminal residue" evidence="2">
    <location>
        <position position="1"/>
    </location>
</feature>
<gene>
    <name evidence="2" type="ORF">S12H4_33733</name>
</gene>
<dbReference type="GO" id="GO:0004803">
    <property type="term" value="F:transposase activity"/>
    <property type="evidence" value="ECO:0007669"/>
    <property type="project" value="InterPro"/>
</dbReference>
<dbReference type="AlphaFoldDB" id="X1UAL9"/>
<name>X1UAL9_9ZZZZ</name>
<feature type="domain" description="Transposase IS4-like" evidence="1">
    <location>
        <begin position="45"/>
        <end position="269"/>
    </location>
</feature>
<dbReference type="InterPro" id="IPR002559">
    <property type="entry name" value="Transposase_11"/>
</dbReference>
<comment type="caution">
    <text evidence="2">The sequence shown here is derived from an EMBL/GenBank/DDBJ whole genome shotgun (WGS) entry which is preliminary data.</text>
</comment>
<protein>
    <recommendedName>
        <fullName evidence="1">Transposase IS4-like domain-containing protein</fullName>
    </recommendedName>
</protein>
<feature type="non-terminal residue" evidence="2">
    <location>
        <position position="273"/>
    </location>
</feature>
<sequence length="273" mass="32058">PHQTEVNKYLRKISLVKARNILRECLDEQLIEAIEQGLISSKVNVLIDFTEHPYYGKRDDRMIKGTNRQKGTNKMRHYLGFSLLSRETHLYAGLEQVAMGQSKIPIIINFLDHLLSLGFELNYVLMDREFYRAELLDEIKGMGGNALIPAKQYKKIKQFISEYIDGKRGRVRKYKFSSAPGARCRFFQHVYLIIKAKRGFSLQGVKRDYKNGKITLKDVQHRLFTIMTTEKPKGKTSSWASRTSLFYRRRWMIETGFSDLNRINRRWRSNHDG</sequence>
<evidence type="ECO:0000259" key="1">
    <source>
        <dbReference type="Pfam" id="PF01609"/>
    </source>
</evidence>
<evidence type="ECO:0000313" key="2">
    <source>
        <dbReference type="EMBL" id="GAJ00642.1"/>
    </source>
</evidence>
<dbReference type="Pfam" id="PF01609">
    <property type="entry name" value="DDE_Tnp_1"/>
    <property type="match status" value="1"/>
</dbReference>
<proteinExistence type="predicted"/>
<reference evidence="2" key="1">
    <citation type="journal article" date="2014" name="Front. Microbiol.">
        <title>High frequency of phylogenetically diverse reductive dehalogenase-homologous genes in deep subseafloor sedimentary metagenomes.</title>
        <authorList>
            <person name="Kawai M."/>
            <person name="Futagami T."/>
            <person name="Toyoda A."/>
            <person name="Takaki Y."/>
            <person name="Nishi S."/>
            <person name="Hori S."/>
            <person name="Arai W."/>
            <person name="Tsubouchi T."/>
            <person name="Morono Y."/>
            <person name="Uchiyama I."/>
            <person name="Ito T."/>
            <person name="Fujiyama A."/>
            <person name="Inagaki F."/>
            <person name="Takami H."/>
        </authorList>
    </citation>
    <scope>NUCLEOTIDE SEQUENCE</scope>
    <source>
        <strain evidence="2">Expedition CK06-06</strain>
    </source>
</reference>
<organism evidence="2">
    <name type="scientific">marine sediment metagenome</name>
    <dbReference type="NCBI Taxonomy" id="412755"/>
    <lineage>
        <taxon>unclassified sequences</taxon>
        <taxon>metagenomes</taxon>
        <taxon>ecological metagenomes</taxon>
    </lineage>
</organism>